<name>A0A401GHT8_9APHY</name>
<accession>A0A401GHT8</accession>
<protein>
    <submittedName>
        <fullName evidence="2">Uncharacterized protein</fullName>
    </submittedName>
</protein>
<dbReference type="InParanoid" id="A0A401GHT8"/>
<dbReference type="Proteomes" id="UP000287166">
    <property type="component" value="Unassembled WGS sequence"/>
</dbReference>
<keyword evidence="3" id="KW-1185">Reference proteome</keyword>
<dbReference type="OrthoDB" id="6105938at2759"/>
<dbReference type="GeneID" id="38778673"/>
<evidence type="ECO:0000256" key="1">
    <source>
        <dbReference type="SAM" id="Coils"/>
    </source>
</evidence>
<sequence length="253" mass="28575">MYCIDCATYNFVEPGSFCAICRRSQTLDTLIRLYPDYGDDTEQRASSSKRGRNADMGREVIDACAVVLKSGDYGADALAPALSKSENLVETLSLSSLSHEASDVGRLLRSLTTMLNEIRSKLQDVERLQQLQDERNSFKQAYKKQKEKLKDLTRIQGDLRMNAEVEIARQRNDLTARASNLQENLQAVISELSTQHARVEQQAHTIEDLEKEVLKWRSDATRYKKKYHVLKTNVNSGMKAAHDGFADDSLVVI</sequence>
<gene>
    <name evidence="2" type="ORF">SCP_0401290</name>
</gene>
<proteinExistence type="predicted"/>
<dbReference type="RefSeq" id="XP_027612669.1">
    <property type="nucleotide sequence ID" value="XM_027756868.1"/>
</dbReference>
<dbReference type="AlphaFoldDB" id="A0A401GHT8"/>
<evidence type="ECO:0000313" key="2">
    <source>
        <dbReference type="EMBL" id="GBE81756.1"/>
    </source>
</evidence>
<reference evidence="2 3" key="1">
    <citation type="journal article" date="2018" name="Sci. Rep.">
        <title>Genome sequence of the cauliflower mushroom Sparassis crispa (Hanabiratake) and its association with beneficial usage.</title>
        <authorList>
            <person name="Kiyama R."/>
            <person name="Furutani Y."/>
            <person name="Kawaguchi K."/>
            <person name="Nakanishi T."/>
        </authorList>
    </citation>
    <scope>NUCLEOTIDE SEQUENCE [LARGE SCALE GENOMIC DNA]</scope>
</reference>
<keyword evidence="1" id="KW-0175">Coiled coil</keyword>
<organism evidence="2 3">
    <name type="scientific">Sparassis crispa</name>
    <dbReference type="NCBI Taxonomy" id="139825"/>
    <lineage>
        <taxon>Eukaryota</taxon>
        <taxon>Fungi</taxon>
        <taxon>Dikarya</taxon>
        <taxon>Basidiomycota</taxon>
        <taxon>Agaricomycotina</taxon>
        <taxon>Agaricomycetes</taxon>
        <taxon>Polyporales</taxon>
        <taxon>Sparassidaceae</taxon>
        <taxon>Sparassis</taxon>
    </lineage>
</organism>
<feature type="coiled-coil region" evidence="1">
    <location>
        <begin position="108"/>
        <end position="226"/>
    </location>
</feature>
<comment type="caution">
    <text evidence="2">The sequence shown here is derived from an EMBL/GenBank/DDBJ whole genome shotgun (WGS) entry which is preliminary data.</text>
</comment>
<dbReference type="STRING" id="139825.A0A401GHT8"/>
<evidence type="ECO:0000313" key="3">
    <source>
        <dbReference type="Proteomes" id="UP000287166"/>
    </source>
</evidence>
<dbReference type="EMBL" id="BFAD01000004">
    <property type="protein sequence ID" value="GBE81756.1"/>
    <property type="molecule type" value="Genomic_DNA"/>
</dbReference>